<name>A0ACB8GZD2_PSICU</name>
<evidence type="ECO:0000313" key="1">
    <source>
        <dbReference type="EMBL" id="KAH9480883.1"/>
    </source>
</evidence>
<evidence type="ECO:0000313" key="2">
    <source>
        <dbReference type="Proteomes" id="UP000664032"/>
    </source>
</evidence>
<comment type="caution">
    <text evidence="1">The sequence shown here is derived from an EMBL/GenBank/DDBJ whole genome shotgun (WGS) entry which is preliminary data.</text>
</comment>
<organism evidence="1 2">
    <name type="scientific">Psilocybe cubensis</name>
    <name type="common">Psychedelic mushroom</name>
    <name type="synonym">Stropharia cubensis</name>
    <dbReference type="NCBI Taxonomy" id="181762"/>
    <lineage>
        <taxon>Eukaryota</taxon>
        <taxon>Fungi</taxon>
        <taxon>Dikarya</taxon>
        <taxon>Basidiomycota</taxon>
        <taxon>Agaricomycotina</taxon>
        <taxon>Agaricomycetes</taxon>
        <taxon>Agaricomycetidae</taxon>
        <taxon>Agaricales</taxon>
        <taxon>Agaricineae</taxon>
        <taxon>Strophariaceae</taxon>
        <taxon>Psilocybe</taxon>
    </lineage>
</organism>
<sequence length="444" mass="50764">MTIIFFDLPSTLPGNAWSPSTFKTRYTLNYKGIPYTTQWVEYPDVEAVSKKLGIKPTTTNPDGSDHYTLPAIYDPSTGVYLADSILIAEYLDKTYPDTPKIFPHNTVGLQHAFNEALETALDPLWEFILPDTCPILNPRSNVYFRRTREHAFGMTLEELRPSGERAVTRWEELKKNLEKVDAWYSKVDGTFILGNKISFADIVVASHLIWLRKVWGDRQEWKDIAEWNGGRWENLLNALEKLSKKLGIKPTGRKTHDGSDRYTLPAIYDPSTGVYLADSILIAEYLDKTYPISSPIFPHKSVGLQNAFMVAIGAMVSPIWQFTDLPAVGILNAPSAQYFRTVRERALGQSLEDASPKGQYAIDQWKRLQENFGIVASWYASTDAIGPYFMGDEVSWVDMVMASYFSWLKVTFGENDTRFLDIMRWDGGRWQRLYHDMQRFATIQ</sequence>
<accession>A0ACB8GZD2</accession>
<dbReference type="Proteomes" id="UP000664032">
    <property type="component" value="Unassembled WGS sequence"/>
</dbReference>
<protein>
    <submittedName>
        <fullName evidence="1">Glutathione S-transferase-like protein ustS</fullName>
    </submittedName>
</protein>
<reference evidence="1" key="1">
    <citation type="submission" date="2021-10" db="EMBL/GenBank/DDBJ databases">
        <title>Psilocybe cubensis genome.</title>
        <authorList>
            <person name="Mckernan K.J."/>
            <person name="Crawford S."/>
            <person name="Trippe A."/>
            <person name="Kane L.T."/>
            <person name="Mclaughlin S."/>
        </authorList>
    </citation>
    <scope>NUCLEOTIDE SEQUENCE</scope>
    <source>
        <strain evidence="1">MGC-MH-2018</strain>
    </source>
</reference>
<proteinExistence type="predicted"/>
<dbReference type="EMBL" id="JAFIQS020000006">
    <property type="protein sequence ID" value="KAH9480883.1"/>
    <property type="molecule type" value="Genomic_DNA"/>
</dbReference>
<keyword evidence="2" id="KW-1185">Reference proteome</keyword>
<gene>
    <name evidence="1" type="ORF">JR316_0007485</name>
</gene>